<organism evidence="1 2">
    <name type="scientific">Steinernema carpocapsae</name>
    <name type="common">Entomopathogenic nematode</name>
    <dbReference type="NCBI Taxonomy" id="34508"/>
    <lineage>
        <taxon>Eukaryota</taxon>
        <taxon>Metazoa</taxon>
        <taxon>Ecdysozoa</taxon>
        <taxon>Nematoda</taxon>
        <taxon>Chromadorea</taxon>
        <taxon>Rhabditida</taxon>
        <taxon>Tylenchina</taxon>
        <taxon>Panagrolaimomorpha</taxon>
        <taxon>Strongyloidoidea</taxon>
        <taxon>Steinernematidae</taxon>
        <taxon>Steinernema</taxon>
    </lineage>
</organism>
<proteinExistence type="predicted"/>
<accession>A0A4V6A1N9</accession>
<reference evidence="1 2" key="2">
    <citation type="journal article" date="2019" name="G3 (Bethesda)">
        <title>Hybrid Assembly of the Genome of the Entomopathogenic Nematode Steinernema carpocapsae Identifies the X-Chromosome.</title>
        <authorList>
            <person name="Serra L."/>
            <person name="Macchietto M."/>
            <person name="Macias-Munoz A."/>
            <person name="McGill C.J."/>
            <person name="Rodriguez I.M."/>
            <person name="Rodriguez B."/>
            <person name="Murad R."/>
            <person name="Mortazavi A."/>
        </authorList>
    </citation>
    <scope>NUCLEOTIDE SEQUENCE [LARGE SCALE GENOMIC DNA]</scope>
    <source>
        <strain evidence="1 2">ALL</strain>
    </source>
</reference>
<keyword evidence="2" id="KW-1185">Reference proteome</keyword>
<gene>
    <name evidence="1" type="ORF">L596_017300</name>
</gene>
<sequence length="71" mass="8405">MCWIFERRRLVVTLTFVYSVFSGQVVRSPHEFFSLSSSTLLSRSRSMYRILPITRRSKRLTEYISSKIPSL</sequence>
<dbReference type="Proteomes" id="UP000298663">
    <property type="component" value="Unassembled WGS sequence"/>
</dbReference>
<reference evidence="1 2" key="1">
    <citation type="journal article" date="2015" name="Genome Biol.">
        <title>Comparative genomics of Steinernema reveals deeply conserved gene regulatory networks.</title>
        <authorList>
            <person name="Dillman A.R."/>
            <person name="Macchietto M."/>
            <person name="Porter C.F."/>
            <person name="Rogers A."/>
            <person name="Williams B."/>
            <person name="Antoshechkin I."/>
            <person name="Lee M.M."/>
            <person name="Goodwin Z."/>
            <person name="Lu X."/>
            <person name="Lewis E.E."/>
            <person name="Goodrich-Blair H."/>
            <person name="Stock S.P."/>
            <person name="Adams B.J."/>
            <person name="Sternberg P.W."/>
            <person name="Mortazavi A."/>
        </authorList>
    </citation>
    <scope>NUCLEOTIDE SEQUENCE [LARGE SCALE GENOMIC DNA]</scope>
    <source>
        <strain evidence="1 2">ALL</strain>
    </source>
</reference>
<dbReference type="AlphaFoldDB" id="A0A4V6A1N9"/>
<evidence type="ECO:0000313" key="2">
    <source>
        <dbReference type="Proteomes" id="UP000298663"/>
    </source>
</evidence>
<protein>
    <submittedName>
        <fullName evidence="1">Uncharacterized protein</fullName>
    </submittedName>
</protein>
<evidence type="ECO:0000313" key="1">
    <source>
        <dbReference type="EMBL" id="TKR76105.1"/>
    </source>
</evidence>
<dbReference type="EMBL" id="AZBU02000005">
    <property type="protein sequence ID" value="TKR76105.1"/>
    <property type="molecule type" value="Genomic_DNA"/>
</dbReference>
<comment type="caution">
    <text evidence="1">The sequence shown here is derived from an EMBL/GenBank/DDBJ whole genome shotgun (WGS) entry which is preliminary data.</text>
</comment>
<name>A0A4V6A1N9_STECR</name>